<dbReference type="InterPro" id="IPR001544">
    <property type="entry name" value="Aminotrans_IV"/>
</dbReference>
<dbReference type="AlphaFoldDB" id="A0A7W8MGU4"/>
<dbReference type="InterPro" id="IPR043131">
    <property type="entry name" value="BCAT-like_N"/>
</dbReference>
<sequence length="246" mass="27148">MVNYGAYTSFRVEDGAARGLDLHLERLRDASIELFGEAVPEARLLELMRAAMEARETCWLRVSLFSDQISNRDPTSVGRPRVMIAVFDPPPPLAGSLRLQVQRHERIAPHLKHAANMDLLTARRRARAEGFDDALFADREGAFSEGTLWNIGFVRGDVVTWPRAPILAGVTQRLIQAGLADVGLSDETRILDWNDVAAGNFRSAFICNSATPACPVTGIDSWALDTDPTLIDRLRAAWASQPCQPI</sequence>
<dbReference type="PANTHER" id="PTHR42743">
    <property type="entry name" value="AMINO-ACID AMINOTRANSFERASE"/>
    <property type="match status" value="1"/>
</dbReference>
<dbReference type="Gene3D" id="3.30.470.10">
    <property type="match status" value="1"/>
</dbReference>
<dbReference type="SUPFAM" id="SSF56752">
    <property type="entry name" value="D-aminoacid aminotransferase-like PLP-dependent enzymes"/>
    <property type="match status" value="1"/>
</dbReference>
<dbReference type="Pfam" id="PF01063">
    <property type="entry name" value="Aminotran_4"/>
    <property type="match status" value="1"/>
</dbReference>
<evidence type="ECO:0000256" key="1">
    <source>
        <dbReference type="ARBA" id="ARBA00009320"/>
    </source>
</evidence>
<keyword evidence="4" id="KW-1185">Reference proteome</keyword>
<dbReference type="GO" id="GO:0046394">
    <property type="term" value="P:carboxylic acid biosynthetic process"/>
    <property type="evidence" value="ECO:0007669"/>
    <property type="project" value="UniProtKB-ARBA"/>
</dbReference>
<evidence type="ECO:0000313" key="3">
    <source>
        <dbReference type="EMBL" id="MBB5291316.1"/>
    </source>
</evidence>
<comment type="caution">
    <text evidence="3">The sequence shown here is derived from an EMBL/GenBank/DDBJ whole genome shotgun (WGS) entry which is preliminary data.</text>
</comment>
<dbReference type="Proteomes" id="UP000566663">
    <property type="component" value="Unassembled WGS sequence"/>
</dbReference>
<gene>
    <name evidence="3" type="ORF">HNQ67_000812</name>
</gene>
<dbReference type="InterPro" id="IPR043132">
    <property type="entry name" value="BCAT-like_C"/>
</dbReference>
<evidence type="ECO:0000256" key="2">
    <source>
        <dbReference type="ARBA" id="ARBA00014472"/>
    </source>
</evidence>
<dbReference type="EMBL" id="JACHFZ010000001">
    <property type="protein sequence ID" value="MBB5291316.1"/>
    <property type="molecule type" value="Genomic_DNA"/>
</dbReference>
<accession>A0A7W8MGU4</accession>
<comment type="similarity">
    <text evidence="1">Belongs to the class-IV pyridoxal-phosphate-dependent aminotransferase family.</text>
</comment>
<dbReference type="PANTHER" id="PTHR42743:SF13">
    <property type="entry name" value="P-LOOP CONTAINING NUCLEOSIDE TRIPHOSPHATE HYDROLASE PROTEIN"/>
    <property type="match status" value="1"/>
</dbReference>
<keyword evidence="3" id="KW-0032">Aminotransferase</keyword>
<dbReference type="GO" id="GO:0016829">
    <property type="term" value="F:lyase activity"/>
    <property type="evidence" value="ECO:0007669"/>
    <property type="project" value="UniProtKB-KW"/>
</dbReference>
<keyword evidence="3" id="KW-0456">Lyase</keyword>
<organism evidence="3 4">
    <name type="scientific">Brevundimonas basaltis</name>
    <dbReference type="NCBI Taxonomy" id="472166"/>
    <lineage>
        <taxon>Bacteria</taxon>
        <taxon>Pseudomonadati</taxon>
        <taxon>Pseudomonadota</taxon>
        <taxon>Alphaproteobacteria</taxon>
        <taxon>Caulobacterales</taxon>
        <taxon>Caulobacteraceae</taxon>
        <taxon>Brevundimonas</taxon>
    </lineage>
</organism>
<protein>
    <recommendedName>
        <fullName evidence="2">Probable branched-chain-amino-acid aminotransferase</fullName>
    </recommendedName>
</protein>
<evidence type="ECO:0000313" key="4">
    <source>
        <dbReference type="Proteomes" id="UP000566663"/>
    </source>
</evidence>
<dbReference type="NCBIfam" id="NF006734">
    <property type="entry name" value="PRK09266.1"/>
    <property type="match status" value="1"/>
</dbReference>
<dbReference type="InterPro" id="IPR036038">
    <property type="entry name" value="Aminotransferase-like"/>
</dbReference>
<reference evidence="3 4" key="1">
    <citation type="submission" date="2020-08" db="EMBL/GenBank/DDBJ databases">
        <title>Genomic Encyclopedia of Type Strains, Phase IV (KMG-IV): sequencing the most valuable type-strain genomes for metagenomic binning, comparative biology and taxonomic classification.</title>
        <authorList>
            <person name="Goeker M."/>
        </authorList>
    </citation>
    <scope>NUCLEOTIDE SEQUENCE [LARGE SCALE GENOMIC DNA]</scope>
    <source>
        <strain evidence="3 4">DSM 25335</strain>
    </source>
</reference>
<dbReference type="InterPro" id="IPR050571">
    <property type="entry name" value="Class-IV_PLP-Dep_Aminotrnsfr"/>
</dbReference>
<name>A0A7W8MGU4_9CAUL</name>
<keyword evidence="3" id="KW-0808">Transferase</keyword>
<proteinExistence type="inferred from homology"/>
<dbReference type="Gene3D" id="3.20.10.10">
    <property type="entry name" value="D-amino Acid Aminotransferase, subunit A, domain 2"/>
    <property type="match status" value="1"/>
</dbReference>
<dbReference type="GO" id="GO:0008483">
    <property type="term" value="F:transaminase activity"/>
    <property type="evidence" value="ECO:0007669"/>
    <property type="project" value="UniProtKB-KW"/>
</dbReference>